<feature type="transmembrane region" description="Helical" evidence="5">
    <location>
        <begin position="170"/>
        <end position="191"/>
    </location>
</feature>
<dbReference type="RefSeq" id="WP_368498564.1">
    <property type="nucleotide sequence ID" value="NZ_CP162511.1"/>
</dbReference>
<evidence type="ECO:0000259" key="6">
    <source>
        <dbReference type="PROSITE" id="PS50850"/>
    </source>
</evidence>
<keyword evidence="2 5" id="KW-0812">Transmembrane</keyword>
<dbReference type="EMBL" id="CP162511">
    <property type="protein sequence ID" value="XDI06175.1"/>
    <property type="molecule type" value="Genomic_DNA"/>
</dbReference>
<feature type="transmembrane region" description="Helical" evidence="5">
    <location>
        <begin position="136"/>
        <end position="158"/>
    </location>
</feature>
<dbReference type="Gene3D" id="1.20.1250.20">
    <property type="entry name" value="MFS general substrate transporter like domains"/>
    <property type="match status" value="2"/>
</dbReference>
<dbReference type="PANTHER" id="PTHR23528:SF1">
    <property type="entry name" value="MAJOR FACILITATOR SUPERFAMILY (MFS) PROFILE DOMAIN-CONTAINING PROTEIN"/>
    <property type="match status" value="1"/>
</dbReference>
<keyword evidence="4 5" id="KW-0472">Membrane</keyword>
<evidence type="ECO:0000256" key="3">
    <source>
        <dbReference type="ARBA" id="ARBA00022989"/>
    </source>
</evidence>
<feature type="transmembrane region" description="Helical" evidence="5">
    <location>
        <begin position="197"/>
        <end position="216"/>
    </location>
</feature>
<dbReference type="PROSITE" id="PS50850">
    <property type="entry name" value="MFS"/>
    <property type="match status" value="1"/>
</dbReference>
<dbReference type="PANTHER" id="PTHR23528">
    <property type="match status" value="1"/>
</dbReference>
<feature type="transmembrane region" description="Helical" evidence="5">
    <location>
        <begin position="347"/>
        <end position="373"/>
    </location>
</feature>
<comment type="subcellular location">
    <subcellularLocation>
        <location evidence="1">Cell membrane</location>
        <topology evidence="1">Multi-pass membrane protein</topology>
    </subcellularLocation>
</comment>
<feature type="transmembrane region" description="Helical" evidence="5">
    <location>
        <begin position="288"/>
        <end position="310"/>
    </location>
</feature>
<dbReference type="InterPro" id="IPR011701">
    <property type="entry name" value="MFS"/>
</dbReference>
<feature type="transmembrane region" description="Helical" evidence="5">
    <location>
        <begin position="110"/>
        <end position="130"/>
    </location>
</feature>
<dbReference type="GO" id="GO:0022857">
    <property type="term" value="F:transmembrane transporter activity"/>
    <property type="evidence" value="ECO:0007669"/>
    <property type="project" value="InterPro"/>
</dbReference>
<dbReference type="GO" id="GO:0005886">
    <property type="term" value="C:plasma membrane"/>
    <property type="evidence" value="ECO:0007669"/>
    <property type="project" value="UniProtKB-SubCell"/>
</dbReference>
<dbReference type="AlphaFoldDB" id="A0AB39BI14"/>
<evidence type="ECO:0000256" key="5">
    <source>
        <dbReference type="SAM" id="Phobius"/>
    </source>
</evidence>
<keyword evidence="3 5" id="KW-1133">Transmembrane helix</keyword>
<dbReference type="Pfam" id="PF07690">
    <property type="entry name" value="MFS_1"/>
    <property type="match status" value="1"/>
</dbReference>
<accession>A0AB39BI14</accession>
<dbReference type="SUPFAM" id="SSF103473">
    <property type="entry name" value="MFS general substrate transporter"/>
    <property type="match status" value="1"/>
</dbReference>
<feature type="transmembrane region" description="Helical" evidence="5">
    <location>
        <begin position="76"/>
        <end position="98"/>
    </location>
</feature>
<name>A0AB39BI14_9MICO</name>
<organism evidence="7">
    <name type="scientific">Herbiconiux sp. A18JL235</name>
    <dbReference type="NCBI Taxonomy" id="3152363"/>
    <lineage>
        <taxon>Bacteria</taxon>
        <taxon>Bacillati</taxon>
        <taxon>Actinomycetota</taxon>
        <taxon>Actinomycetes</taxon>
        <taxon>Micrococcales</taxon>
        <taxon>Microbacteriaceae</taxon>
        <taxon>Herbiconiux</taxon>
    </lineage>
</organism>
<sequence>MSTTPQRPGDAPTAPETIDGLTQAQALDSGRAPKVSGLFISLLVLANVGGSIALITPLAISLAVRLQQLAPGNEEFLGYITGAGAVVALIMAPLIGTLSDHTRSRFGRRAPYVIGGAVLGLIALFVMAAAPSVVVLGLGWVLTQATWASATGALTFVMADRVPDLQRGKVAGLMGFAGLVAPVVGSIIGASLVTDNYLLFLVPGAVGVVLMVLFGLTVGREDSLTLAPPAQRLSFTVVIRNYLFDPREHKDFAWNWAGRFLFMGGLTIGTTFGTFFIAQRLGATVAEIAGLVALVSIGGVAAAALGALGSGWLSDKIKRRKLLVFLSGVIFAAGAATMAVAPDFSAIIVGSVLMQLATGIFSSVDTAIILDILPSREQNAGRFVGIAQLAVSLAQAIAPIVASLVLTISVIDGEKNYLPLFIIAAAFTLVGGLIVLTRVKGSR</sequence>
<dbReference type="InterPro" id="IPR020846">
    <property type="entry name" value="MFS_dom"/>
</dbReference>
<feature type="transmembrane region" description="Helical" evidence="5">
    <location>
        <begin position="322"/>
        <end position="341"/>
    </location>
</feature>
<feature type="transmembrane region" description="Helical" evidence="5">
    <location>
        <begin position="417"/>
        <end position="436"/>
    </location>
</feature>
<evidence type="ECO:0000256" key="4">
    <source>
        <dbReference type="ARBA" id="ARBA00023136"/>
    </source>
</evidence>
<evidence type="ECO:0000256" key="1">
    <source>
        <dbReference type="ARBA" id="ARBA00004651"/>
    </source>
</evidence>
<feature type="transmembrane region" description="Helical" evidence="5">
    <location>
        <begin position="260"/>
        <end position="282"/>
    </location>
</feature>
<feature type="transmembrane region" description="Helical" evidence="5">
    <location>
        <begin position="385"/>
        <end position="411"/>
    </location>
</feature>
<gene>
    <name evidence="7" type="ORF">ABFY20_03515</name>
</gene>
<feature type="transmembrane region" description="Helical" evidence="5">
    <location>
        <begin position="38"/>
        <end position="64"/>
    </location>
</feature>
<reference evidence="7" key="1">
    <citation type="submission" date="2024-05" db="EMBL/GenBank/DDBJ databases">
        <title>Herbiconiux sp. A18JL235.</title>
        <authorList>
            <person name="Zhang G."/>
        </authorList>
    </citation>
    <scope>NUCLEOTIDE SEQUENCE</scope>
    <source>
        <strain evidence="7">A18JL235</strain>
    </source>
</reference>
<dbReference type="InterPro" id="IPR036259">
    <property type="entry name" value="MFS_trans_sf"/>
</dbReference>
<proteinExistence type="predicted"/>
<evidence type="ECO:0000313" key="7">
    <source>
        <dbReference type="EMBL" id="XDI06175.1"/>
    </source>
</evidence>
<feature type="domain" description="Major facilitator superfamily (MFS) profile" evidence="6">
    <location>
        <begin position="37"/>
        <end position="443"/>
    </location>
</feature>
<evidence type="ECO:0000256" key="2">
    <source>
        <dbReference type="ARBA" id="ARBA00022692"/>
    </source>
</evidence>
<protein>
    <submittedName>
        <fullName evidence="7">MFS transporter</fullName>
    </submittedName>
</protein>